<evidence type="ECO:0000313" key="3">
    <source>
        <dbReference type="Proteomes" id="UP000018050"/>
    </source>
</evidence>
<dbReference type="AlphaFoldDB" id="U6G9J4"/>
<dbReference type="EMBL" id="HG670333">
    <property type="protein sequence ID" value="CDI76197.1"/>
    <property type="molecule type" value="Genomic_DNA"/>
</dbReference>
<accession>U6G9J4</accession>
<reference evidence="2" key="1">
    <citation type="submission" date="2013-10" db="EMBL/GenBank/DDBJ databases">
        <title>Genomic analysis of the causative agents of coccidiosis in chickens.</title>
        <authorList>
            <person name="Reid A.J."/>
            <person name="Blake D."/>
            <person name="Billington K."/>
            <person name="Browne H."/>
            <person name="Dunn M."/>
            <person name="Hung S."/>
            <person name="Kawahara F."/>
            <person name="Miranda-Saavedra D."/>
            <person name="Mourier T."/>
            <person name="Nagra H."/>
            <person name="Otto T.D."/>
            <person name="Rawlings N."/>
            <person name="Sanchez A."/>
            <person name="Sanders M."/>
            <person name="Subramaniam C."/>
            <person name="Tay Y."/>
            <person name="Dear P."/>
            <person name="Doerig C."/>
            <person name="Gruber A."/>
            <person name="Parkinson J."/>
            <person name="Shirley M."/>
            <person name="Wan K.L."/>
            <person name="Berriman M."/>
            <person name="Tomley F."/>
            <person name="Pain A."/>
        </authorList>
    </citation>
    <scope>NUCLEOTIDE SEQUENCE</scope>
    <source>
        <strain evidence="2">Houghton</strain>
    </source>
</reference>
<name>U6G9J4_EIMAC</name>
<dbReference type="OMA" id="PHKEDSE"/>
<evidence type="ECO:0008006" key="4">
    <source>
        <dbReference type="Google" id="ProtNLM"/>
    </source>
</evidence>
<protein>
    <recommendedName>
        <fullName evidence="4">Nascent polypeptide-associated complex subunit alpha-like UBA domain-containing protein</fullName>
    </recommendedName>
</protein>
<dbReference type="GeneID" id="25269737"/>
<organism evidence="2 3">
    <name type="scientific">Eimeria acervulina</name>
    <name type="common">Coccidian parasite</name>
    <dbReference type="NCBI Taxonomy" id="5801"/>
    <lineage>
        <taxon>Eukaryota</taxon>
        <taxon>Sar</taxon>
        <taxon>Alveolata</taxon>
        <taxon>Apicomplexa</taxon>
        <taxon>Conoidasida</taxon>
        <taxon>Coccidia</taxon>
        <taxon>Eucoccidiorida</taxon>
        <taxon>Eimeriorina</taxon>
        <taxon>Eimeriidae</taxon>
        <taxon>Eimeria</taxon>
    </lineage>
</organism>
<dbReference type="Proteomes" id="UP000018050">
    <property type="component" value="Unassembled WGS sequence"/>
</dbReference>
<evidence type="ECO:0000256" key="1">
    <source>
        <dbReference type="SAM" id="MobiDB-lite"/>
    </source>
</evidence>
<reference evidence="2" key="2">
    <citation type="submission" date="2013-10" db="EMBL/GenBank/DDBJ databases">
        <authorList>
            <person name="Aslett M."/>
        </authorList>
    </citation>
    <scope>NUCLEOTIDE SEQUENCE</scope>
    <source>
        <strain evidence="2">Houghton</strain>
    </source>
</reference>
<dbReference type="OrthoDB" id="346878at2759"/>
<sequence>MAPHREDTEEAPPAETSQQPGDRLQKEQQKELASLDQEDAPNTEMDEKRQAALMTSLEQGEIKAAAGAHKYTVSAASVQKLQDLLLLPAAEAEAALQKSQGDYLKAAQLLLEQQL</sequence>
<keyword evidence="3" id="KW-1185">Reference proteome</keyword>
<gene>
    <name evidence="2" type="ORF">EAH_00016670</name>
</gene>
<dbReference type="RefSeq" id="XP_013253217.1">
    <property type="nucleotide sequence ID" value="XM_013397763.1"/>
</dbReference>
<proteinExistence type="predicted"/>
<evidence type="ECO:0000313" key="2">
    <source>
        <dbReference type="EMBL" id="CDI76197.1"/>
    </source>
</evidence>
<feature type="region of interest" description="Disordered" evidence="1">
    <location>
        <begin position="1"/>
        <end position="48"/>
    </location>
</feature>
<dbReference type="VEuPathDB" id="ToxoDB:EAH_00016670"/>